<protein>
    <submittedName>
        <fullName evidence="4">Integrase catalytic domain-containing protein</fullName>
    </submittedName>
</protein>
<organism evidence="4">
    <name type="scientific">Schistosoma curassoni</name>
    <dbReference type="NCBI Taxonomy" id="6186"/>
    <lineage>
        <taxon>Eukaryota</taxon>
        <taxon>Metazoa</taxon>
        <taxon>Spiralia</taxon>
        <taxon>Lophotrochozoa</taxon>
        <taxon>Platyhelminthes</taxon>
        <taxon>Trematoda</taxon>
        <taxon>Digenea</taxon>
        <taxon>Strigeidida</taxon>
        <taxon>Schistosomatoidea</taxon>
        <taxon>Schistosomatidae</taxon>
        <taxon>Schistosoma</taxon>
    </lineage>
</organism>
<name>A0A183K7P3_9TREM</name>
<dbReference type="GO" id="GO:0003676">
    <property type="term" value="F:nucleic acid binding"/>
    <property type="evidence" value="ECO:0007669"/>
    <property type="project" value="InterPro"/>
</dbReference>
<proteinExistence type="predicted"/>
<evidence type="ECO:0000313" key="3">
    <source>
        <dbReference type="Proteomes" id="UP000279833"/>
    </source>
</evidence>
<sequence>MDAQTVAKRAIEIWFSRWVAPVQLHLNGGTNFESILIQESNEVLETCETQTTAFHSKGNGPAERTNRTLKTLLKPFVSHEKA</sequence>
<dbReference type="EMBL" id="UZAK01034127">
    <property type="protein sequence ID" value="VDP42616.1"/>
    <property type="molecule type" value="Genomic_DNA"/>
</dbReference>
<reference evidence="4" key="1">
    <citation type="submission" date="2016-06" db="UniProtKB">
        <authorList>
            <consortium name="WormBaseParasite"/>
        </authorList>
    </citation>
    <scope>IDENTIFICATION</scope>
</reference>
<keyword evidence="3" id="KW-1185">Reference proteome</keyword>
<evidence type="ECO:0000259" key="1">
    <source>
        <dbReference type="PROSITE" id="PS50994"/>
    </source>
</evidence>
<feature type="domain" description="Integrase catalytic" evidence="1">
    <location>
        <begin position="1"/>
        <end position="82"/>
    </location>
</feature>
<reference evidence="2 3" key="2">
    <citation type="submission" date="2018-11" db="EMBL/GenBank/DDBJ databases">
        <authorList>
            <consortium name="Pathogen Informatics"/>
        </authorList>
    </citation>
    <scope>NUCLEOTIDE SEQUENCE [LARGE SCALE GENOMIC DNA]</scope>
    <source>
        <strain evidence="2">Dakar</strain>
        <strain evidence="3">Dakar, Senegal</strain>
    </source>
</reference>
<dbReference type="Gene3D" id="3.30.420.10">
    <property type="entry name" value="Ribonuclease H-like superfamily/Ribonuclease H"/>
    <property type="match status" value="1"/>
</dbReference>
<dbReference type="PROSITE" id="PS50994">
    <property type="entry name" value="INTEGRASE"/>
    <property type="match status" value="1"/>
</dbReference>
<gene>
    <name evidence="2" type="ORF">SCUD_LOCUS11022</name>
</gene>
<dbReference type="WBParaSite" id="SCUD_0001102201-mRNA-1">
    <property type="protein sequence ID" value="SCUD_0001102201-mRNA-1"/>
    <property type="gene ID" value="SCUD_0001102201"/>
</dbReference>
<evidence type="ECO:0000313" key="2">
    <source>
        <dbReference type="EMBL" id="VDP42616.1"/>
    </source>
</evidence>
<dbReference type="InterPro" id="IPR001584">
    <property type="entry name" value="Integrase_cat-core"/>
</dbReference>
<dbReference type="SUPFAM" id="SSF53098">
    <property type="entry name" value="Ribonuclease H-like"/>
    <property type="match status" value="1"/>
</dbReference>
<dbReference type="InterPro" id="IPR036397">
    <property type="entry name" value="RNaseH_sf"/>
</dbReference>
<dbReference type="GO" id="GO:0015074">
    <property type="term" value="P:DNA integration"/>
    <property type="evidence" value="ECO:0007669"/>
    <property type="project" value="InterPro"/>
</dbReference>
<dbReference type="AlphaFoldDB" id="A0A183K7P3"/>
<evidence type="ECO:0000313" key="4">
    <source>
        <dbReference type="WBParaSite" id="SCUD_0001102201-mRNA-1"/>
    </source>
</evidence>
<dbReference type="InterPro" id="IPR012337">
    <property type="entry name" value="RNaseH-like_sf"/>
</dbReference>
<accession>A0A183K7P3</accession>
<dbReference type="Proteomes" id="UP000279833">
    <property type="component" value="Unassembled WGS sequence"/>
</dbReference>